<dbReference type="InterPro" id="IPR006027">
    <property type="entry name" value="NusB_RsmB_TIM44"/>
</dbReference>
<proteinExistence type="inferred from homology"/>
<evidence type="ECO:0000313" key="8">
    <source>
        <dbReference type="Proteomes" id="UP000477083"/>
    </source>
</evidence>
<dbReference type="PANTHER" id="PTHR22807">
    <property type="entry name" value="NOP2 YEAST -RELATED NOL1/NOP2/FMU SUN DOMAIN-CONTAINING"/>
    <property type="match status" value="1"/>
</dbReference>
<dbReference type="GO" id="GO:0008173">
    <property type="term" value="F:RNA methyltransferase activity"/>
    <property type="evidence" value="ECO:0007669"/>
    <property type="project" value="InterPro"/>
</dbReference>
<evidence type="ECO:0000256" key="1">
    <source>
        <dbReference type="ARBA" id="ARBA00022603"/>
    </source>
</evidence>
<feature type="domain" description="SAM-dependent MTase RsmB/NOP-type" evidence="6">
    <location>
        <begin position="134"/>
        <end position="427"/>
    </location>
</feature>
<reference evidence="7 8" key="1">
    <citation type="submission" date="2020-01" db="EMBL/GenBank/DDBJ databases">
        <title>Frigidibacter albus SP32T (=CGMCC 1.13995T).</title>
        <authorList>
            <person name="Liao X."/>
        </authorList>
    </citation>
    <scope>NUCLEOTIDE SEQUENCE [LARGE SCALE GENOMIC DNA]</scope>
    <source>
        <strain evidence="7 8">SP32</strain>
    </source>
</reference>
<dbReference type="InterPro" id="IPR029063">
    <property type="entry name" value="SAM-dependent_MTases_sf"/>
</dbReference>
<gene>
    <name evidence="7" type="ORF">GS660_11485</name>
</gene>
<dbReference type="SUPFAM" id="SSF48013">
    <property type="entry name" value="NusB-like"/>
    <property type="match status" value="1"/>
</dbReference>
<feature type="binding site" evidence="5">
    <location>
        <begin position="243"/>
        <end position="249"/>
    </location>
    <ligand>
        <name>S-adenosyl-L-methionine</name>
        <dbReference type="ChEBI" id="CHEBI:59789"/>
    </ligand>
</feature>
<feature type="binding site" evidence="5">
    <location>
        <position position="290"/>
    </location>
    <ligand>
        <name>S-adenosyl-L-methionine</name>
        <dbReference type="ChEBI" id="CHEBI:59789"/>
    </ligand>
</feature>
<keyword evidence="2 5" id="KW-0808">Transferase</keyword>
<dbReference type="PRINTS" id="PR02008">
    <property type="entry name" value="RCMTFAMILY"/>
</dbReference>
<feature type="binding site" evidence="5">
    <location>
        <position position="306"/>
    </location>
    <ligand>
        <name>S-adenosyl-L-methionine</name>
        <dbReference type="ChEBI" id="CHEBI:59789"/>
    </ligand>
</feature>
<dbReference type="CDD" id="cd02440">
    <property type="entry name" value="AdoMet_MTases"/>
    <property type="match status" value="1"/>
</dbReference>
<evidence type="ECO:0000256" key="4">
    <source>
        <dbReference type="ARBA" id="ARBA00022884"/>
    </source>
</evidence>
<feature type="active site" description="Nucleophile" evidence="5">
    <location>
        <position position="359"/>
    </location>
</feature>
<dbReference type="InterPro" id="IPR049560">
    <property type="entry name" value="MeTrfase_RsmB-F_NOP2_cat"/>
</dbReference>
<keyword evidence="4 5" id="KW-0694">RNA-binding</keyword>
<dbReference type="Gene3D" id="3.40.50.150">
    <property type="entry name" value="Vaccinia Virus protein VP39"/>
    <property type="match status" value="1"/>
</dbReference>
<dbReference type="GO" id="GO:0006355">
    <property type="term" value="P:regulation of DNA-templated transcription"/>
    <property type="evidence" value="ECO:0007669"/>
    <property type="project" value="InterPro"/>
</dbReference>
<evidence type="ECO:0000256" key="3">
    <source>
        <dbReference type="ARBA" id="ARBA00022691"/>
    </source>
</evidence>
<dbReference type="OrthoDB" id="9810297at2"/>
<keyword evidence="8" id="KW-1185">Reference proteome</keyword>
<dbReference type="InterPro" id="IPR001678">
    <property type="entry name" value="MeTrfase_RsmB-F_NOP2_dom"/>
</dbReference>
<comment type="similarity">
    <text evidence="5">Belongs to the class I-like SAM-binding methyltransferase superfamily. RsmB/NOP family.</text>
</comment>
<sequence>MSKDAHSARMAAADLVAAVTGEGQLLSDALGQGALTALAPADRARAQRLATETLRQMPRADAVLKPFLRRSPPAPVLAVLRIATVEMLALGAAPHGVVGAAVDTLRAGGIRTDSFASLGNAVLRKVAATDPAVWATLPVPELPSWLRGRLMSAWGKPATRAMEAAHLAGAPLDLTPKDGDAEALATQLGGEALPGGSVRLTVPGQVSELGGYASGDWWVQDAAAAMPARLLAAQPGERVADLCAAPGGKTLQLAAAGAEVTALDISQGRMDRVAENLGRCGLAANLVVADALDWQPEALLDAVLLDAPCSATGTIRRHPDLPHAKGGYGLRELFALQAQMLDHALTLLRPGGRLVFCTCSLLPEEGEQQIAHLRDRHPDLLADVAATDLPWIAPEWRAGDGMLRLRPDFWADRGGIDGFFIACLRLPG</sequence>
<evidence type="ECO:0000256" key="5">
    <source>
        <dbReference type="PROSITE-ProRule" id="PRU01023"/>
    </source>
</evidence>
<dbReference type="Proteomes" id="UP000477083">
    <property type="component" value="Unassembled WGS sequence"/>
</dbReference>
<name>A0A6L8VHX1_9RHOB</name>
<keyword evidence="1 5" id="KW-0489">Methyltransferase</keyword>
<dbReference type="GO" id="GO:0001510">
    <property type="term" value="P:RNA methylation"/>
    <property type="evidence" value="ECO:0007669"/>
    <property type="project" value="InterPro"/>
</dbReference>
<dbReference type="GO" id="GO:0003723">
    <property type="term" value="F:RNA binding"/>
    <property type="evidence" value="ECO:0007669"/>
    <property type="project" value="UniProtKB-UniRule"/>
</dbReference>
<dbReference type="InterPro" id="IPR023267">
    <property type="entry name" value="RCMT"/>
</dbReference>
<accession>A0A6L8VHX1</accession>
<comment type="caution">
    <text evidence="7">The sequence shown here is derived from an EMBL/GenBank/DDBJ whole genome shotgun (WGS) entry which is preliminary data.</text>
</comment>
<evidence type="ECO:0000259" key="6">
    <source>
        <dbReference type="PROSITE" id="PS51686"/>
    </source>
</evidence>
<organism evidence="7 8">
    <name type="scientific">Frigidibacter albus</name>
    <dbReference type="NCBI Taxonomy" id="1465486"/>
    <lineage>
        <taxon>Bacteria</taxon>
        <taxon>Pseudomonadati</taxon>
        <taxon>Pseudomonadota</taxon>
        <taxon>Alphaproteobacteria</taxon>
        <taxon>Rhodobacterales</taxon>
        <taxon>Paracoccaceae</taxon>
        <taxon>Frigidibacter</taxon>
    </lineage>
</organism>
<dbReference type="Pfam" id="PF01029">
    <property type="entry name" value="NusB"/>
    <property type="match status" value="1"/>
</dbReference>
<dbReference type="PANTHER" id="PTHR22807:SF61">
    <property type="entry name" value="NOL1_NOP2_SUN FAMILY PROTEIN _ ANTITERMINATION NUSB DOMAIN-CONTAINING PROTEIN"/>
    <property type="match status" value="1"/>
</dbReference>
<evidence type="ECO:0000256" key="2">
    <source>
        <dbReference type="ARBA" id="ARBA00022679"/>
    </source>
</evidence>
<feature type="binding site" evidence="5">
    <location>
        <position position="264"/>
    </location>
    <ligand>
        <name>S-adenosyl-L-methionine</name>
        <dbReference type="ChEBI" id="CHEBI:59789"/>
    </ligand>
</feature>
<dbReference type="RefSeq" id="WP_161346555.1">
    <property type="nucleotide sequence ID" value="NZ_BMGW01000006.1"/>
</dbReference>
<dbReference type="EMBL" id="WWNR01000006">
    <property type="protein sequence ID" value="MZQ89714.1"/>
    <property type="molecule type" value="Genomic_DNA"/>
</dbReference>
<dbReference type="Gene3D" id="1.10.940.10">
    <property type="entry name" value="NusB-like"/>
    <property type="match status" value="1"/>
</dbReference>
<dbReference type="SUPFAM" id="SSF53335">
    <property type="entry name" value="S-adenosyl-L-methionine-dependent methyltransferases"/>
    <property type="match status" value="1"/>
</dbReference>
<dbReference type="PROSITE" id="PS51686">
    <property type="entry name" value="SAM_MT_RSMB_NOP"/>
    <property type="match status" value="1"/>
</dbReference>
<dbReference type="InterPro" id="IPR035926">
    <property type="entry name" value="NusB-like_sf"/>
</dbReference>
<dbReference type="Pfam" id="PF01189">
    <property type="entry name" value="Methyltr_RsmB-F"/>
    <property type="match status" value="1"/>
</dbReference>
<evidence type="ECO:0000313" key="7">
    <source>
        <dbReference type="EMBL" id="MZQ89714.1"/>
    </source>
</evidence>
<keyword evidence="3 5" id="KW-0949">S-adenosyl-L-methionine</keyword>
<dbReference type="AlphaFoldDB" id="A0A6L8VHX1"/>
<protein>
    <submittedName>
        <fullName evidence="7">16S rRNA methyltransferase</fullName>
    </submittedName>
</protein>